<dbReference type="RefSeq" id="XP_035297532.1">
    <property type="nucleotide sequence ID" value="XM_035441641.1"/>
</dbReference>
<sequence length="317" mass="35306">MVTSGLELLPRGMFGSYGPAAVLMSFSSQSLAGASSIFAFFFSEKFVSQHFQDVELDQGDPQPGDLYVFQLQSSKTQRCGAHVGVYCGRGEIIHLESMTSSGSGLQMLLEHCESVVHKEGLYSMMHTRKLLRVLRKRDGIDPKVLDQRVHTAMNSVPPRYHPISSNCVHFALNLLGMDSFFPEEPMSQDFQEVELDKGDPQPGDLFLFKLQSSKSQWCRVHVGVYCGHGEIIHFEDRTSSSGVVRKQSLSDIRHSGEIAHVLHKCSGVDAGVLECSVQEAMTDDLHLHGPARRNCLNFALKLLEMQSMSVDLDFIRN</sequence>
<dbReference type="OrthoDB" id="9597681at2759"/>
<reference evidence="7" key="2">
    <citation type="journal article" date="2020" name="Biotechnol. Bioeng.">
        <title>Chromosome-scale scaffolds for the Chinese hamster reference genome assembly to facilitate the study of the CHO epigenome.</title>
        <authorList>
            <person name="Hilliard W."/>
            <person name="MacDonald M."/>
            <person name="Lee K.H."/>
        </authorList>
    </citation>
    <scope>NUCLEOTIDE SEQUENCE [LARGE SCALE GENOMIC DNA]</scope>
    <source>
        <strain evidence="7">17A/GY</strain>
    </source>
</reference>
<dbReference type="GO" id="GO:0008970">
    <property type="term" value="F:phospholipase A1 activity"/>
    <property type="evidence" value="ECO:0007669"/>
    <property type="project" value="TreeGrafter"/>
</dbReference>
<dbReference type="AlphaFoldDB" id="A0A9J7K2Y6"/>
<keyword evidence="5" id="KW-1133">Transmembrane helix</keyword>
<evidence type="ECO:0000259" key="6">
    <source>
        <dbReference type="Pfam" id="PF04970"/>
    </source>
</evidence>
<evidence type="ECO:0000256" key="3">
    <source>
        <dbReference type="ARBA" id="ARBA00022801"/>
    </source>
</evidence>
<gene>
    <name evidence="8" type="primary">LOC107977576</name>
</gene>
<feature type="domain" description="LRAT" evidence="6">
    <location>
        <begin position="78"/>
        <end position="173"/>
    </location>
</feature>
<keyword evidence="3" id="KW-0378">Hydrolase</keyword>
<comment type="similarity">
    <text evidence="1">Belongs to the H-rev107 family.</text>
</comment>
<reference evidence="7" key="1">
    <citation type="journal article" date="2018" name="Biotechnol. Bioeng.">
        <title>A reference genome of the Chinese hamster based on a hybrid assembly strategy.</title>
        <authorList>
            <person name="Rupp O."/>
            <person name="MacDonald M.L."/>
            <person name="Li S."/>
            <person name="Dhiman H."/>
            <person name="Polson S."/>
            <person name="Griep S."/>
            <person name="Heffner K."/>
            <person name="Hernandez I."/>
            <person name="Brinkrolf K."/>
            <person name="Jadhav V."/>
            <person name="Samoudi M."/>
            <person name="Hao H."/>
            <person name="Kingham B."/>
            <person name="Goesmann A."/>
            <person name="Betenbaugh M.J."/>
            <person name="Lewis N.E."/>
            <person name="Borth N."/>
            <person name="Lee K.H."/>
        </authorList>
    </citation>
    <scope>NUCLEOTIDE SEQUENCE [LARGE SCALE GENOMIC DNA]</scope>
    <source>
        <strain evidence="7">17A/GY</strain>
    </source>
</reference>
<organism evidence="7 8">
    <name type="scientific">Cricetulus griseus</name>
    <name type="common">Chinese hamster</name>
    <name type="synonym">Cricetulus barabensis griseus</name>
    <dbReference type="NCBI Taxonomy" id="10029"/>
    <lineage>
        <taxon>Eukaryota</taxon>
        <taxon>Metazoa</taxon>
        <taxon>Chordata</taxon>
        <taxon>Craniata</taxon>
        <taxon>Vertebrata</taxon>
        <taxon>Euteleostomi</taxon>
        <taxon>Mammalia</taxon>
        <taxon>Eutheria</taxon>
        <taxon>Euarchontoglires</taxon>
        <taxon>Glires</taxon>
        <taxon>Rodentia</taxon>
        <taxon>Myomorpha</taxon>
        <taxon>Muroidea</taxon>
        <taxon>Cricetidae</taxon>
        <taxon>Cricetinae</taxon>
        <taxon>Cricetulus</taxon>
    </lineage>
</organism>
<dbReference type="GO" id="GO:0004623">
    <property type="term" value="F:phospholipase A2 activity"/>
    <property type="evidence" value="ECO:0007669"/>
    <property type="project" value="TreeGrafter"/>
</dbReference>
<keyword evidence="2" id="KW-0808">Transferase</keyword>
<proteinExistence type="inferred from homology"/>
<dbReference type="SUPFAM" id="SSF54001">
    <property type="entry name" value="Cysteine proteinases"/>
    <property type="match status" value="1"/>
</dbReference>
<protein>
    <submittedName>
        <fullName evidence="8">Uncharacterized protein LOC107977576 isoform X2</fullName>
    </submittedName>
</protein>
<dbReference type="Gene3D" id="3.90.1720.10">
    <property type="entry name" value="endopeptidase domain like (from Nostoc punctiforme)"/>
    <property type="match status" value="2"/>
</dbReference>
<dbReference type="Proteomes" id="UP001108280">
    <property type="component" value="Chromosome 3"/>
</dbReference>
<keyword evidence="5" id="KW-0812">Transmembrane</keyword>
<dbReference type="GeneID" id="107977576"/>
<dbReference type="GO" id="GO:0070292">
    <property type="term" value="P:N-acylphosphatidylethanolamine metabolic process"/>
    <property type="evidence" value="ECO:0007669"/>
    <property type="project" value="TreeGrafter"/>
</dbReference>
<dbReference type="GO" id="GO:0016410">
    <property type="term" value="F:N-acyltransferase activity"/>
    <property type="evidence" value="ECO:0007669"/>
    <property type="project" value="TreeGrafter"/>
</dbReference>
<evidence type="ECO:0000313" key="8">
    <source>
        <dbReference type="RefSeq" id="XP_035297532.1"/>
    </source>
</evidence>
<accession>A0A9J7K2Y6</accession>
<evidence type="ECO:0000256" key="2">
    <source>
        <dbReference type="ARBA" id="ARBA00022679"/>
    </source>
</evidence>
<dbReference type="Pfam" id="PF04970">
    <property type="entry name" value="LRAT"/>
    <property type="match status" value="1"/>
</dbReference>
<feature type="transmembrane region" description="Helical" evidence="5">
    <location>
        <begin position="20"/>
        <end position="42"/>
    </location>
</feature>
<dbReference type="PANTHER" id="PTHR13943">
    <property type="entry name" value="HRAS-LIKE SUPPRESSOR - RELATED"/>
    <property type="match status" value="1"/>
</dbReference>
<dbReference type="GO" id="GO:0005737">
    <property type="term" value="C:cytoplasm"/>
    <property type="evidence" value="ECO:0007669"/>
    <property type="project" value="TreeGrafter"/>
</dbReference>
<keyword evidence="4" id="KW-0443">Lipid metabolism</keyword>
<evidence type="ECO:0000313" key="7">
    <source>
        <dbReference type="Proteomes" id="UP001108280"/>
    </source>
</evidence>
<name>A0A9J7K2Y6_CRIGR</name>
<dbReference type="InterPro" id="IPR007053">
    <property type="entry name" value="LRAT_dom"/>
</dbReference>
<dbReference type="InterPro" id="IPR038765">
    <property type="entry name" value="Papain-like_cys_pep_sf"/>
</dbReference>
<evidence type="ECO:0000256" key="1">
    <source>
        <dbReference type="ARBA" id="ARBA00007824"/>
    </source>
</evidence>
<reference evidence="8" key="3">
    <citation type="submission" date="2025-08" db="UniProtKB">
        <authorList>
            <consortium name="RefSeq"/>
        </authorList>
    </citation>
    <scope>IDENTIFICATION</scope>
    <source>
        <strain evidence="8">17A/GY</strain>
        <tissue evidence="8">Liver</tissue>
    </source>
</reference>
<evidence type="ECO:0000256" key="4">
    <source>
        <dbReference type="ARBA" id="ARBA00023098"/>
    </source>
</evidence>
<keyword evidence="7" id="KW-1185">Reference proteome</keyword>
<keyword evidence="5" id="KW-0472">Membrane</keyword>
<dbReference type="PANTHER" id="PTHR13943:SF31">
    <property type="entry name" value="PHOSPHOLIPASE A AND ACYLTRANSFERASE 3"/>
    <property type="match status" value="1"/>
</dbReference>
<dbReference type="InterPro" id="IPR051496">
    <property type="entry name" value="H-rev107_PLA/AT"/>
</dbReference>
<dbReference type="KEGG" id="cge:107977576"/>
<evidence type="ECO:0000256" key="5">
    <source>
        <dbReference type="SAM" id="Phobius"/>
    </source>
</evidence>